<comment type="caution">
    <text evidence="3">The sequence shown here is derived from an EMBL/GenBank/DDBJ whole genome shotgun (WGS) entry which is preliminary data.</text>
</comment>
<dbReference type="Proteomes" id="UP000316993">
    <property type="component" value="Unassembled WGS sequence"/>
</dbReference>
<protein>
    <recommendedName>
        <fullName evidence="2">DUF4136 domain-containing protein</fullName>
    </recommendedName>
</protein>
<accession>A0A543LLS0</accession>
<proteinExistence type="predicted"/>
<feature type="domain" description="DUF4136" evidence="2">
    <location>
        <begin position="48"/>
        <end position="187"/>
    </location>
</feature>
<dbReference type="EMBL" id="VFPV01000001">
    <property type="protein sequence ID" value="TQN08353.1"/>
    <property type="molecule type" value="Genomic_DNA"/>
</dbReference>
<gene>
    <name evidence="3" type="ORF">BDD18_1517</name>
</gene>
<evidence type="ECO:0000259" key="2">
    <source>
        <dbReference type="Pfam" id="PF13590"/>
    </source>
</evidence>
<dbReference type="InterPro" id="IPR025411">
    <property type="entry name" value="DUF4136"/>
</dbReference>
<evidence type="ECO:0000313" key="4">
    <source>
        <dbReference type="Proteomes" id="UP000316993"/>
    </source>
</evidence>
<dbReference type="AlphaFoldDB" id="A0A543LLS0"/>
<reference evidence="3 4" key="1">
    <citation type="submission" date="2019-06" db="EMBL/GenBank/DDBJ databases">
        <title>Genomic Encyclopedia of Archaeal and Bacterial Type Strains, Phase II (KMG-II): from individual species to whole genera.</title>
        <authorList>
            <person name="Goeker M."/>
        </authorList>
    </citation>
    <scope>NUCLEOTIDE SEQUENCE [LARGE SCALE GENOMIC DNA]</scope>
    <source>
        <strain evidence="3 4">DSM 7270</strain>
    </source>
</reference>
<feature type="chain" id="PRO_5021877233" description="DUF4136 domain-containing protein" evidence="1">
    <location>
        <begin position="21"/>
        <end position="204"/>
    </location>
</feature>
<evidence type="ECO:0000313" key="3">
    <source>
        <dbReference type="EMBL" id="TQN08353.1"/>
    </source>
</evidence>
<dbReference type="PROSITE" id="PS51257">
    <property type="entry name" value="PROKAR_LIPOPROTEIN"/>
    <property type="match status" value="1"/>
</dbReference>
<name>A0A543LLS0_9BURK</name>
<sequence>MMTLQWKKCAVLLGMAAVLAGCATHRVVEGDVRSFSRLPAAVTAQQPMTYRLERLPSQQTPSFDPILALAEQALARAGLQRNDESGQWVVQLGAQAGFTPRRDPFDDHPHWAFGGLGWYGGRGSWGMSGLWQVGAPAPLHRRVVSIVMRDARTQEVVYETSAVHEDVWVSDPAVYGVLFDAALTGFPQPPQGPRQVRIPLPTQP</sequence>
<feature type="signal peptide" evidence="1">
    <location>
        <begin position="1"/>
        <end position="20"/>
    </location>
</feature>
<evidence type="ECO:0000256" key="1">
    <source>
        <dbReference type="SAM" id="SignalP"/>
    </source>
</evidence>
<organism evidence="3 4">
    <name type="scientific">Acidovorax temperans</name>
    <dbReference type="NCBI Taxonomy" id="80878"/>
    <lineage>
        <taxon>Bacteria</taxon>
        <taxon>Pseudomonadati</taxon>
        <taxon>Pseudomonadota</taxon>
        <taxon>Betaproteobacteria</taxon>
        <taxon>Burkholderiales</taxon>
        <taxon>Comamonadaceae</taxon>
        <taxon>Acidovorax</taxon>
    </lineage>
</organism>
<dbReference type="Pfam" id="PF13590">
    <property type="entry name" value="DUF4136"/>
    <property type="match status" value="1"/>
</dbReference>
<keyword evidence="1" id="KW-0732">Signal</keyword>